<dbReference type="AlphaFoldDB" id="A0A840WBH1"/>
<protein>
    <recommendedName>
        <fullName evidence="3">DUF742 domain-containing protein</fullName>
    </recommendedName>
</protein>
<dbReference type="PANTHER" id="PTHR36221">
    <property type="entry name" value="DUF742 DOMAIN-CONTAINING PROTEIN"/>
    <property type="match status" value="1"/>
</dbReference>
<keyword evidence="2" id="KW-1185">Reference proteome</keyword>
<dbReference type="PANTHER" id="PTHR36221:SF1">
    <property type="entry name" value="DUF742 DOMAIN-CONTAINING PROTEIN"/>
    <property type="match status" value="1"/>
</dbReference>
<proteinExistence type="predicted"/>
<dbReference type="RefSeq" id="WP_221318903.1">
    <property type="nucleotide sequence ID" value="NZ_BAAAKM010000122.1"/>
</dbReference>
<reference evidence="1 2" key="1">
    <citation type="submission" date="2020-08" db="EMBL/GenBank/DDBJ databases">
        <title>Sequencing the genomes of 1000 actinobacteria strains.</title>
        <authorList>
            <person name="Klenk H.-P."/>
        </authorList>
    </citation>
    <scope>NUCLEOTIDE SEQUENCE [LARGE SCALE GENOMIC DNA]</scope>
    <source>
        <strain evidence="1 2">DSM 44598</strain>
    </source>
</reference>
<evidence type="ECO:0008006" key="3">
    <source>
        <dbReference type="Google" id="ProtNLM"/>
    </source>
</evidence>
<accession>A0A840WBH1</accession>
<evidence type="ECO:0000313" key="2">
    <source>
        <dbReference type="Proteomes" id="UP000579647"/>
    </source>
</evidence>
<dbReference type="EMBL" id="JACHDO010000001">
    <property type="protein sequence ID" value="MBB5493482.1"/>
    <property type="molecule type" value="Genomic_DNA"/>
</dbReference>
<dbReference type="InterPro" id="IPR007995">
    <property type="entry name" value="DUF742"/>
</dbReference>
<evidence type="ECO:0000313" key="1">
    <source>
        <dbReference type="EMBL" id="MBB5493482.1"/>
    </source>
</evidence>
<dbReference type="Pfam" id="PF05331">
    <property type="entry name" value="DUF742"/>
    <property type="match status" value="1"/>
</dbReference>
<dbReference type="Proteomes" id="UP000579647">
    <property type="component" value="Unassembled WGS sequence"/>
</dbReference>
<name>A0A840WBH1_9ACTN</name>
<gene>
    <name evidence="1" type="ORF">HNR07_004619</name>
</gene>
<comment type="caution">
    <text evidence="1">The sequence shown here is derived from an EMBL/GenBank/DDBJ whole genome shotgun (WGS) entry which is preliminary data.</text>
</comment>
<sequence>MASSEDDIWIDEKAGRLVRPYTVINGRTNPTNKLDLLSMVRATGQVSQNQLGPDHAQVLCLCPDPTPVVEVAAHLGLPAAVAKILLSDLIDCGAATTHVSHPAADPTDRSVLEALLHGLQQRL</sequence>
<organism evidence="1 2">
    <name type="scientific">Nocardiopsis metallicus</name>
    <dbReference type="NCBI Taxonomy" id="179819"/>
    <lineage>
        <taxon>Bacteria</taxon>
        <taxon>Bacillati</taxon>
        <taxon>Actinomycetota</taxon>
        <taxon>Actinomycetes</taxon>
        <taxon>Streptosporangiales</taxon>
        <taxon>Nocardiopsidaceae</taxon>
        <taxon>Nocardiopsis</taxon>
    </lineage>
</organism>